<sequence length="701" mass="78241">MRLINTTTFDMVEMVSDIPPFAILSHTWGSGEVSYQEYQALRANRLSMRNKKTTGYRKILKLCERALQDALEYAWIDTCCIDKTSSAELSEAINSMFKWYRESAVCYAYLADVEPLSTIPASDLEPESDGWSEQRRKQFSLSRWFLRGWTLQELIAPANIEFLAKDWSELGTKRSLISNLTGITGIRQSVLESSDNMSDVSAAERMSWAANRKTTREEDIAYSLFGLFGVNLPLLYGEGGLRAFIRLQTEILRTMDDYTLLTWSSTPHVSKESINGVASGALSIHPSNFARRNIAFNTFNSPSPQKLESAAGMSNIEGRFSDVSIYRKPFANIQSELRRRSKKLDQLSSPSDPLGPNQTDLKLTTRWPDIGTPRLTSRGLLVTLFVCQTHPEQMTELRNDSDMIVAWPFSQVSAHWGDERPRVTEFVGILLFISRTNLGIVHRADRFPAWAAASAGETVAAQRAEPGELVYIPPETLSRFVPVTMYLAATRNVEGPRHPPSSPWAIKSKALIKLSENISLSAAYPELKRRGDHWERTMQRTRVRDLHRTALYVQRRGIDITGGQAIQNNGGIVVVAELNLRDSDVYGICSVKEHDAMADHGEGATMSAEYLRGLSGGIETEELLPDRAILVSSDGGKWRLSVKRAFWNKMDFDPDLILSVSYETAVGEVHTSALPGPSSPYTLQNRGRRTLAGGKGPGEGD</sequence>
<feature type="domain" description="Heterokaryon incompatibility" evidence="2">
    <location>
        <begin position="21"/>
        <end position="153"/>
    </location>
</feature>
<feature type="region of interest" description="Disordered" evidence="1">
    <location>
        <begin position="341"/>
        <end position="365"/>
    </location>
</feature>
<name>A0AA39Y6F7_9PEZI</name>
<accession>A0AA39Y6F7</accession>
<dbReference type="Proteomes" id="UP001174936">
    <property type="component" value="Unassembled WGS sequence"/>
</dbReference>
<dbReference type="AlphaFoldDB" id="A0AA39Y6F7"/>
<gene>
    <name evidence="3" type="ORF">B0T16DRAFT_414461</name>
</gene>
<feature type="region of interest" description="Disordered" evidence="1">
    <location>
        <begin position="673"/>
        <end position="701"/>
    </location>
</feature>
<dbReference type="PANTHER" id="PTHR10622:SF10">
    <property type="entry name" value="HET DOMAIN-CONTAINING PROTEIN"/>
    <property type="match status" value="1"/>
</dbReference>
<reference evidence="3" key="1">
    <citation type="submission" date="2023-06" db="EMBL/GenBank/DDBJ databases">
        <title>Genome-scale phylogeny and comparative genomics of the fungal order Sordariales.</title>
        <authorList>
            <consortium name="Lawrence Berkeley National Laboratory"/>
            <person name="Hensen N."/>
            <person name="Bonometti L."/>
            <person name="Westerberg I."/>
            <person name="Brannstrom I.O."/>
            <person name="Guillou S."/>
            <person name="Cros-Aarteil S."/>
            <person name="Calhoun S."/>
            <person name="Haridas S."/>
            <person name="Kuo A."/>
            <person name="Mondo S."/>
            <person name="Pangilinan J."/>
            <person name="Riley R."/>
            <person name="Labutti K."/>
            <person name="Andreopoulos B."/>
            <person name="Lipzen A."/>
            <person name="Chen C."/>
            <person name="Yanf M."/>
            <person name="Daum C."/>
            <person name="Ng V."/>
            <person name="Clum A."/>
            <person name="Steindorff A."/>
            <person name="Ohm R."/>
            <person name="Martin F."/>
            <person name="Silar P."/>
            <person name="Natvig D."/>
            <person name="Lalanne C."/>
            <person name="Gautier V."/>
            <person name="Ament-Velasquez S.L."/>
            <person name="Kruys A."/>
            <person name="Hutchinson M.I."/>
            <person name="Powell A.J."/>
            <person name="Barry K."/>
            <person name="Miller A.N."/>
            <person name="Grigoriev I.V."/>
            <person name="Debuchy R."/>
            <person name="Gladieux P."/>
            <person name="Thoren M.H."/>
            <person name="Johannesson H."/>
        </authorList>
    </citation>
    <scope>NUCLEOTIDE SEQUENCE</scope>
    <source>
        <strain evidence="3">SMH2532-1</strain>
    </source>
</reference>
<comment type="caution">
    <text evidence="3">The sequence shown here is derived from an EMBL/GenBank/DDBJ whole genome shotgun (WGS) entry which is preliminary data.</text>
</comment>
<evidence type="ECO:0000256" key="1">
    <source>
        <dbReference type="SAM" id="MobiDB-lite"/>
    </source>
</evidence>
<dbReference type="Pfam" id="PF06985">
    <property type="entry name" value="HET"/>
    <property type="match status" value="1"/>
</dbReference>
<dbReference type="EMBL" id="JAULSV010000004">
    <property type="protein sequence ID" value="KAK0646922.1"/>
    <property type="molecule type" value="Genomic_DNA"/>
</dbReference>
<evidence type="ECO:0000259" key="2">
    <source>
        <dbReference type="Pfam" id="PF06985"/>
    </source>
</evidence>
<proteinExistence type="predicted"/>
<keyword evidence="4" id="KW-1185">Reference proteome</keyword>
<dbReference type="PANTHER" id="PTHR10622">
    <property type="entry name" value="HET DOMAIN-CONTAINING PROTEIN"/>
    <property type="match status" value="1"/>
</dbReference>
<dbReference type="InterPro" id="IPR010730">
    <property type="entry name" value="HET"/>
</dbReference>
<feature type="compositionally biased region" description="Polar residues" evidence="1">
    <location>
        <begin position="346"/>
        <end position="362"/>
    </location>
</feature>
<evidence type="ECO:0000313" key="4">
    <source>
        <dbReference type="Proteomes" id="UP001174936"/>
    </source>
</evidence>
<protein>
    <submittedName>
        <fullName evidence="3">Heterokaryon incompatibility protein-domain-containing protein</fullName>
    </submittedName>
</protein>
<organism evidence="3 4">
    <name type="scientific">Cercophora newfieldiana</name>
    <dbReference type="NCBI Taxonomy" id="92897"/>
    <lineage>
        <taxon>Eukaryota</taxon>
        <taxon>Fungi</taxon>
        <taxon>Dikarya</taxon>
        <taxon>Ascomycota</taxon>
        <taxon>Pezizomycotina</taxon>
        <taxon>Sordariomycetes</taxon>
        <taxon>Sordariomycetidae</taxon>
        <taxon>Sordariales</taxon>
        <taxon>Lasiosphaeriaceae</taxon>
        <taxon>Cercophora</taxon>
    </lineage>
</organism>
<evidence type="ECO:0000313" key="3">
    <source>
        <dbReference type="EMBL" id="KAK0646922.1"/>
    </source>
</evidence>